<dbReference type="EMBL" id="AP027081">
    <property type="protein sequence ID" value="BDU75736.1"/>
    <property type="molecule type" value="Genomic_DNA"/>
</dbReference>
<organism evidence="2 3">
    <name type="scientific">Mesoterricola sediminis</name>
    <dbReference type="NCBI Taxonomy" id="2927980"/>
    <lineage>
        <taxon>Bacteria</taxon>
        <taxon>Pseudomonadati</taxon>
        <taxon>Acidobacteriota</taxon>
        <taxon>Holophagae</taxon>
        <taxon>Holophagales</taxon>
        <taxon>Holophagaceae</taxon>
        <taxon>Mesoterricola</taxon>
    </lineage>
</organism>
<name>A0AA48H1G1_9BACT</name>
<sequence length="174" mass="18005">MRPPTWLLPVPLAAALAILGCGRTRDDRVTLPEPLLQDLGATVRTVHLTRDQAKQIGQIRITGAWPGAPAGGLFQRAVAPDAQTLYVAALPLAGTQMKVVVASRTEGGNDWVSASGTFPLPPGAGEPTFTTTGGPLEVRPDQPQPLLAGSRPAGTPADGTLNLSVTLVSRTPGH</sequence>
<dbReference type="KEGG" id="msea:METESE_06940"/>
<gene>
    <name evidence="2" type="ORF">METESE_06940</name>
</gene>
<feature type="region of interest" description="Disordered" evidence="1">
    <location>
        <begin position="141"/>
        <end position="160"/>
    </location>
</feature>
<accession>A0AA48H1G1</accession>
<reference evidence="2" key="1">
    <citation type="journal article" date="2023" name="Int. J. Syst. Evol. Microbiol.">
        <title>Mesoterricola silvestris gen. nov., sp. nov., Mesoterricola sediminis sp. nov., Geothrix oryzae sp. nov., Geothrix edaphica sp. nov., Geothrix rubra sp. nov., and Geothrix limicola sp. nov., six novel members of Acidobacteriota isolated from soils.</title>
        <authorList>
            <person name="Itoh H."/>
            <person name="Sugisawa Y."/>
            <person name="Mise K."/>
            <person name="Xu Z."/>
            <person name="Kuniyasu M."/>
            <person name="Ushijima N."/>
            <person name="Kawano K."/>
            <person name="Kobayashi E."/>
            <person name="Shiratori Y."/>
            <person name="Masuda Y."/>
            <person name="Senoo K."/>
        </authorList>
    </citation>
    <scope>NUCLEOTIDE SEQUENCE</scope>
    <source>
        <strain evidence="2">W786</strain>
    </source>
</reference>
<evidence type="ECO:0000256" key="1">
    <source>
        <dbReference type="SAM" id="MobiDB-lite"/>
    </source>
</evidence>
<dbReference type="PROSITE" id="PS51257">
    <property type="entry name" value="PROKAR_LIPOPROTEIN"/>
    <property type="match status" value="1"/>
</dbReference>
<evidence type="ECO:0000313" key="3">
    <source>
        <dbReference type="Proteomes" id="UP001228113"/>
    </source>
</evidence>
<evidence type="ECO:0000313" key="2">
    <source>
        <dbReference type="EMBL" id="BDU75736.1"/>
    </source>
</evidence>
<protein>
    <recommendedName>
        <fullName evidence="4">Lipoprotein</fullName>
    </recommendedName>
</protein>
<dbReference type="Proteomes" id="UP001228113">
    <property type="component" value="Chromosome"/>
</dbReference>
<keyword evidence="3" id="KW-1185">Reference proteome</keyword>
<evidence type="ECO:0008006" key="4">
    <source>
        <dbReference type="Google" id="ProtNLM"/>
    </source>
</evidence>
<dbReference type="RefSeq" id="WP_243329210.1">
    <property type="nucleotide sequence ID" value="NZ_AP027081.1"/>
</dbReference>
<proteinExistence type="predicted"/>
<dbReference type="AlphaFoldDB" id="A0AA48H1G1"/>